<keyword evidence="1" id="KW-0472">Membrane</keyword>
<dbReference type="GeneID" id="98316970"/>
<dbReference type="Proteomes" id="UP000050898">
    <property type="component" value="Unassembled WGS sequence"/>
</dbReference>
<gene>
    <name evidence="3" type="ORF">FD00_GL000807</name>
</gene>
<organism evidence="3 4">
    <name type="scientific">Liquorilactobacillus mali KCTC 3596 = DSM 20444</name>
    <dbReference type="NCBI Taxonomy" id="1046596"/>
    <lineage>
        <taxon>Bacteria</taxon>
        <taxon>Bacillati</taxon>
        <taxon>Bacillota</taxon>
        <taxon>Bacilli</taxon>
        <taxon>Lactobacillales</taxon>
        <taxon>Lactobacillaceae</taxon>
        <taxon>Liquorilactobacillus</taxon>
    </lineage>
</organism>
<feature type="transmembrane region" description="Helical" evidence="1">
    <location>
        <begin position="33"/>
        <end position="52"/>
    </location>
</feature>
<feature type="domain" description="LiaF transmembrane" evidence="2">
    <location>
        <begin position="7"/>
        <end position="100"/>
    </location>
</feature>
<dbReference type="Pfam" id="PF22570">
    <property type="entry name" value="LiaF-TM"/>
    <property type="match status" value="1"/>
</dbReference>
<name>A0A0R2E4L7_9LACO</name>
<evidence type="ECO:0000259" key="2">
    <source>
        <dbReference type="Pfam" id="PF22570"/>
    </source>
</evidence>
<dbReference type="OrthoDB" id="2249781at2"/>
<sequence>MRAKRFFLGIIILLLATLLVSTKLEIISFHFKFWTIAFTVLFIFLLIQGILYRRISQSVFSIAFLVMLYAEKLGIERLGMWTIFLAACLVSVGLSMIFKSFGGSRKWDWNWKHKVSSLETDTSEKKVKISESMSSSVRYVKANNLEQVAISSRLASLKIYFDNVEFQDDEANVFINGSLSEIMLFFPKEWKVFVNINSILSEIDTAQEEGNIFEKKVYIKGNLNLSELKIKYI</sequence>
<keyword evidence="4" id="KW-1185">Reference proteome</keyword>
<keyword evidence="1" id="KW-0812">Transmembrane</keyword>
<keyword evidence="1" id="KW-1133">Transmembrane helix</keyword>
<comment type="caution">
    <text evidence="3">The sequence shown here is derived from an EMBL/GenBank/DDBJ whole genome shotgun (WGS) entry which is preliminary data.</text>
</comment>
<dbReference type="RefSeq" id="WP_010078190.1">
    <property type="nucleotide sequence ID" value="NZ_AYYH01000002.1"/>
</dbReference>
<reference evidence="3 4" key="1">
    <citation type="journal article" date="2015" name="Genome Announc.">
        <title>Expanding the biotechnology potential of lactobacilli through comparative genomics of 213 strains and associated genera.</title>
        <authorList>
            <person name="Sun Z."/>
            <person name="Harris H.M."/>
            <person name="McCann A."/>
            <person name="Guo C."/>
            <person name="Argimon S."/>
            <person name="Zhang W."/>
            <person name="Yang X."/>
            <person name="Jeffery I.B."/>
            <person name="Cooney J.C."/>
            <person name="Kagawa T.F."/>
            <person name="Liu W."/>
            <person name="Song Y."/>
            <person name="Salvetti E."/>
            <person name="Wrobel A."/>
            <person name="Rasinkangas P."/>
            <person name="Parkhill J."/>
            <person name="Rea M.C."/>
            <person name="O'Sullivan O."/>
            <person name="Ritari J."/>
            <person name="Douillard F.P."/>
            <person name="Paul Ross R."/>
            <person name="Yang R."/>
            <person name="Briner A.E."/>
            <person name="Felis G.E."/>
            <person name="de Vos W.M."/>
            <person name="Barrangou R."/>
            <person name="Klaenhammer T.R."/>
            <person name="Caufield P.W."/>
            <person name="Cui Y."/>
            <person name="Zhang H."/>
            <person name="O'Toole P.W."/>
        </authorList>
    </citation>
    <scope>NUCLEOTIDE SEQUENCE [LARGE SCALE GENOMIC DNA]</scope>
    <source>
        <strain evidence="3 4">DSM 20444</strain>
    </source>
</reference>
<evidence type="ECO:0000313" key="3">
    <source>
        <dbReference type="EMBL" id="KRN11401.1"/>
    </source>
</evidence>
<feature type="transmembrane region" description="Helical" evidence="1">
    <location>
        <begin position="81"/>
        <end position="98"/>
    </location>
</feature>
<dbReference type="PATRIC" id="fig|1046596.6.peg.878"/>
<evidence type="ECO:0000256" key="1">
    <source>
        <dbReference type="SAM" id="Phobius"/>
    </source>
</evidence>
<dbReference type="EMBL" id="AYYH01000002">
    <property type="protein sequence ID" value="KRN11401.1"/>
    <property type="molecule type" value="Genomic_DNA"/>
</dbReference>
<dbReference type="AlphaFoldDB" id="A0A0R2E4L7"/>
<accession>A0A0R2E4L7</accession>
<proteinExistence type="predicted"/>
<evidence type="ECO:0000313" key="4">
    <source>
        <dbReference type="Proteomes" id="UP000050898"/>
    </source>
</evidence>
<dbReference type="InterPro" id="IPR054331">
    <property type="entry name" value="LiaF_TM"/>
</dbReference>
<protein>
    <recommendedName>
        <fullName evidence="2">LiaF transmembrane domain-containing protein</fullName>
    </recommendedName>
</protein>